<evidence type="ECO:0000256" key="2">
    <source>
        <dbReference type="ARBA" id="ARBA00022840"/>
    </source>
</evidence>
<dbReference type="GO" id="GO:0004016">
    <property type="term" value="F:adenylate cyclase activity"/>
    <property type="evidence" value="ECO:0007669"/>
    <property type="project" value="TreeGrafter"/>
</dbReference>
<gene>
    <name evidence="3" type="ORF">S03H2_54620</name>
</gene>
<dbReference type="GO" id="GO:0005524">
    <property type="term" value="F:ATP binding"/>
    <property type="evidence" value="ECO:0007669"/>
    <property type="project" value="UniProtKB-KW"/>
</dbReference>
<dbReference type="GO" id="GO:0005737">
    <property type="term" value="C:cytoplasm"/>
    <property type="evidence" value="ECO:0007669"/>
    <property type="project" value="TreeGrafter"/>
</dbReference>
<keyword evidence="1" id="KW-0547">Nucleotide-binding</keyword>
<protein>
    <submittedName>
        <fullName evidence="3">Uncharacterized protein</fullName>
    </submittedName>
</protein>
<dbReference type="EMBL" id="BARU01034831">
    <property type="protein sequence ID" value="GAH68131.1"/>
    <property type="molecule type" value="Genomic_DNA"/>
</dbReference>
<evidence type="ECO:0000256" key="1">
    <source>
        <dbReference type="ARBA" id="ARBA00022741"/>
    </source>
</evidence>
<sequence>EGDVAELVNSTEGLSQELPKDFTQRLFQESEGLPLIAVEYLAGFVQREDQQQEVTWVTPGSVQDVLSTRLAGVSDTANQLLTTAAVIGRSFDFNTLHEVSGRSDGETVGGLEGLLRRGLILERVEGEKDSEIYYDFTHEKLREVVYEKASLTRRRVLHLRVAEVLSNQMRGRRDRGNLASLIANHYESAGQGALAAEYFKQAGEHARSLYANQEAINFFQTALASGYPEASALYESIGDLQIYQGEYPASISSYET</sequence>
<evidence type="ECO:0000313" key="3">
    <source>
        <dbReference type="EMBL" id="GAH68131.1"/>
    </source>
</evidence>
<keyword evidence="2" id="KW-0067">ATP-binding</keyword>
<dbReference type="PANTHER" id="PTHR16305">
    <property type="entry name" value="TESTICULAR SOLUBLE ADENYLYL CYCLASE"/>
    <property type="match status" value="1"/>
</dbReference>
<reference evidence="3" key="1">
    <citation type="journal article" date="2014" name="Front. Microbiol.">
        <title>High frequency of phylogenetically diverse reductive dehalogenase-homologous genes in deep subseafloor sedimentary metagenomes.</title>
        <authorList>
            <person name="Kawai M."/>
            <person name="Futagami T."/>
            <person name="Toyoda A."/>
            <person name="Takaki Y."/>
            <person name="Nishi S."/>
            <person name="Hori S."/>
            <person name="Arai W."/>
            <person name="Tsubouchi T."/>
            <person name="Morono Y."/>
            <person name="Uchiyama I."/>
            <person name="Ito T."/>
            <person name="Fujiyama A."/>
            <person name="Inagaki F."/>
            <person name="Takami H."/>
        </authorList>
    </citation>
    <scope>NUCLEOTIDE SEQUENCE</scope>
    <source>
        <strain evidence="3">Expedition CK06-06</strain>
    </source>
</reference>
<name>X1HD75_9ZZZZ</name>
<feature type="non-terminal residue" evidence="3">
    <location>
        <position position="1"/>
    </location>
</feature>
<proteinExistence type="predicted"/>
<accession>X1HD75</accession>
<dbReference type="PANTHER" id="PTHR16305:SF28">
    <property type="entry name" value="GUANYLATE CYCLASE DOMAIN-CONTAINING PROTEIN"/>
    <property type="match status" value="1"/>
</dbReference>
<organism evidence="3">
    <name type="scientific">marine sediment metagenome</name>
    <dbReference type="NCBI Taxonomy" id="412755"/>
    <lineage>
        <taxon>unclassified sequences</taxon>
        <taxon>metagenomes</taxon>
        <taxon>ecological metagenomes</taxon>
    </lineage>
</organism>
<feature type="non-terminal residue" evidence="3">
    <location>
        <position position="256"/>
    </location>
</feature>
<comment type="caution">
    <text evidence="3">The sequence shown here is derived from an EMBL/GenBank/DDBJ whole genome shotgun (WGS) entry which is preliminary data.</text>
</comment>
<dbReference type="AlphaFoldDB" id="X1HD75"/>